<protein>
    <recommendedName>
        <fullName evidence="2">t-SNARE coiled-coil homology domain-containing protein</fullName>
    </recommendedName>
</protein>
<evidence type="ECO:0000259" key="2">
    <source>
        <dbReference type="PROSITE" id="PS50192"/>
    </source>
</evidence>
<dbReference type="AlphaFoldDB" id="A0A7S2AY49"/>
<dbReference type="Gene3D" id="1.20.5.110">
    <property type="match status" value="1"/>
</dbReference>
<evidence type="ECO:0000256" key="1">
    <source>
        <dbReference type="SAM" id="MobiDB-lite"/>
    </source>
</evidence>
<feature type="region of interest" description="Disordered" evidence="1">
    <location>
        <begin position="1"/>
        <end position="38"/>
    </location>
</feature>
<organism evidence="3">
    <name type="scientific">Octactis speculum</name>
    <dbReference type="NCBI Taxonomy" id="3111310"/>
    <lineage>
        <taxon>Eukaryota</taxon>
        <taxon>Sar</taxon>
        <taxon>Stramenopiles</taxon>
        <taxon>Ochrophyta</taxon>
        <taxon>Dictyochophyceae</taxon>
        <taxon>Dictyochales</taxon>
        <taxon>Dictyochaceae</taxon>
        <taxon>Octactis</taxon>
    </lineage>
</organism>
<proteinExistence type="predicted"/>
<gene>
    <name evidence="3" type="ORF">DSPE1174_LOCUS4258</name>
</gene>
<evidence type="ECO:0000313" key="3">
    <source>
        <dbReference type="EMBL" id="CAD9381059.1"/>
    </source>
</evidence>
<accession>A0A7S2AY49</accession>
<dbReference type="InterPro" id="IPR000727">
    <property type="entry name" value="T_SNARE_dom"/>
</dbReference>
<feature type="domain" description="T-SNARE coiled-coil homology" evidence="2">
    <location>
        <begin position="83"/>
        <end position="145"/>
    </location>
</feature>
<name>A0A7S2AY49_9STRA</name>
<dbReference type="EMBL" id="HBGS01008162">
    <property type="protein sequence ID" value="CAD9381059.1"/>
    <property type="molecule type" value="Transcribed_RNA"/>
</dbReference>
<reference evidence="3" key="1">
    <citation type="submission" date="2021-01" db="EMBL/GenBank/DDBJ databases">
        <authorList>
            <person name="Corre E."/>
            <person name="Pelletier E."/>
            <person name="Niang G."/>
            <person name="Scheremetjew M."/>
            <person name="Finn R."/>
            <person name="Kale V."/>
            <person name="Holt S."/>
            <person name="Cochrane G."/>
            <person name="Meng A."/>
            <person name="Brown T."/>
            <person name="Cohen L."/>
        </authorList>
    </citation>
    <scope>NUCLEOTIDE SEQUENCE</scope>
    <source>
        <strain evidence="3">CCMP1381</strain>
    </source>
</reference>
<dbReference type="PROSITE" id="PS50192">
    <property type="entry name" value="T_SNARE"/>
    <property type="match status" value="1"/>
</dbReference>
<sequence>MKSTNRKKSSSPPPFKSESSSCKPGNGTTPETVKLSPAATRLEYLKSKHAARSQAQKIPLECKPATKCSPHMDARGPSASKDAALDAAIEANLARVDKTIEGLMDISSKFTVEINNQSEKLAVMNADVTDISESVARASDRVRVLNSKH</sequence>